<feature type="coiled-coil region" evidence="3">
    <location>
        <begin position="668"/>
        <end position="702"/>
    </location>
</feature>
<sequence>MAGIAEADVISSVASADTDDDSIPISLLMPLVALALNKADPDLHLQLHLRPNITSNSDDSKHFNADTRKNLEIFPNDSNYSYSYNANNRFVQGNVDQTFNSVINDSSSPLGPDSVSKNDPFQNALVSMLSFQKQLYSTQPNSRLSAVEVTEMLNRVKMSDSSPPSTSKQATSTEAATTALSIETAKSAIISTPPRAAPPASRIALPAGSSSLPLWSKMSASTQINTSTASTAYIASPMFETIGAPFLSEKDTNLSSKSSSDIFSAFRTFPSSSPPDTFFSPSATLINSDAGLGAKIQNRASKLNGLLPVVFSKNAFGDDEVAENSQNNEFRGESDEEDEHIYYTPTSTPSSRMIAAHGRFPTDRSLMKKISFSAVTLPSSPSLHHTLLKKPSKGLELKNSENELISPSKMDKNPSKKSLTLPTSISTFSLVSNISTAVNSSSSVSSSSLASLESSGRTTPDQTTRRMKNEKESDEDIFAESPASTMVLSSSGKGGFIKTKKLKHRRSQKSLPPSPAAAALLMAEDPPPGIADLDFSWEGNGMGECHIVSGVGMGSIVSDVDGFLVDNNGSVSQESIELHETINALRRALHETQRSLEYMTRANESRIMQLQEEVESLRLLRRGSVRPGSLDFNRSEEKSFRSRVDELEFLRDENSRLCKELGDARAHNSRLKAQLDRRVQAHEKLNEELNQKETMLRGMEYRIEVFEKEMSKNIQKSEEATSLVAAVSRLETDLAASAQVIVVLTDENRLLTVQNEKMHMQLKEIYDCAQVEEDEEHFAIVNSHYDGLDSSRSLHSELSMHDLSKSFRADKEILLPSLQRSATTRQNSTQTNPTNTSSTCTQHFLEEHTRSAFTEIEITRNSIETNTITTEICSKSTETPRIDTCHVSVGTPTINTTFATTQCKVSLSDCFVQVNPAELIPLWNNSTQTTSEFSISVGCSTRESESEFFKTTGVQTNPMPRTVDCGVDAGGAGIGSGVGMLTQTGDVQPLFQDMSDVLVFDVGRVSAMVNVACGLDFGQDHFERGVQTDVIVSLGKAFGVQVADFGCGTDLAGEAIVAMENTLEKSNKQCMVLELCVAEMEKEVEKVEVAKRDIKAMEDTCTLLRDQLVTVQRAILDNRKQFNLRKHYDAEVERWIDSVRTDVRNVEGILGSAREALEFRKGVDEALLQKLCDLENLKNEYKAAIRKQDEAVKAVEEQKQQQTSFDMSLMTLSSQVINDPTLPEEWSDVDEGLSLDSDESGSQKYFYGSRMNYGKRRNSHFSTLVSIPEKMATYVILPVLALSLIGALNVSSSNPASVPTASDACVSGSVRNSRLSRTYSEDGGWVGKIDEVFKVVEGVIEDVFKGKGDVVSEEEVIFAKPVSVSTVSVRGALPHCSYLLPFAICQAYPALTFDLLCLQFQKFGRISRLDVKRGASFNFAFVEFEDKRDAEDAIRDTDGMDLPDFGARLVVEWAKGGRRDDRNSNECFKCGREGHFARDCREGGRRRSPPRR</sequence>
<dbReference type="InterPro" id="IPR012677">
    <property type="entry name" value="Nucleotide-bd_a/b_plait_sf"/>
</dbReference>
<proteinExistence type="predicted"/>
<dbReference type="EMBL" id="JADGJH010000040">
    <property type="protein sequence ID" value="KAJ3140908.1"/>
    <property type="molecule type" value="Genomic_DNA"/>
</dbReference>
<evidence type="ECO:0000256" key="1">
    <source>
        <dbReference type="PROSITE-ProRule" id="PRU00047"/>
    </source>
</evidence>
<feature type="coiled-coil region" evidence="3">
    <location>
        <begin position="1077"/>
        <end position="1107"/>
    </location>
</feature>
<dbReference type="PROSITE" id="PS50102">
    <property type="entry name" value="RRM"/>
    <property type="match status" value="1"/>
</dbReference>
<reference evidence="7" key="1">
    <citation type="submission" date="2020-05" db="EMBL/GenBank/DDBJ databases">
        <title>Phylogenomic resolution of chytrid fungi.</title>
        <authorList>
            <person name="Stajich J.E."/>
            <person name="Amses K."/>
            <person name="Simmons R."/>
            <person name="Seto K."/>
            <person name="Myers J."/>
            <person name="Bonds A."/>
            <person name="Quandt C.A."/>
            <person name="Barry K."/>
            <person name="Liu P."/>
            <person name="Grigoriev I."/>
            <person name="Longcore J.E."/>
            <person name="James T.Y."/>
        </authorList>
    </citation>
    <scope>NUCLEOTIDE SEQUENCE</scope>
    <source>
        <strain evidence="7">JEL0513</strain>
    </source>
</reference>
<gene>
    <name evidence="7" type="ORF">HK100_008272</name>
</gene>
<feature type="region of interest" description="Disordered" evidence="4">
    <location>
        <begin position="381"/>
        <end position="419"/>
    </location>
</feature>
<feature type="coiled-coil region" evidence="3">
    <location>
        <begin position="1167"/>
        <end position="1201"/>
    </location>
</feature>
<dbReference type="SUPFAM" id="SSF54928">
    <property type="entry name" value="RNA-binding domain, RBD"/>
    <property type="match status" value="1"/>
</dbReference>
<dbReference type="Pfam" id="PF00098">
    <property type="entry name" value="zf-CCHC"/>
    <property type="match status" value="1"/>
</dbReference>
<keyword evidence="8" id="KW-1185">Reference proteome</keyword>
<dbReference type="InterPro" id="IPR036875">
    <property type="entry name" value="Znf_CCHC_sf"/>
</dbReference>
<feature type="domain" description="RRM" evidence="5">
    <location>
        <begin position="1380"/>
        <end position="1456"/>
    </location>
</feature>
<dbReference type="GO" id="GO:0003723">
    <property type="term" value="F:RNA binding"/>
    <property type="evidence" value="ECO:0007669"/>
    <property type="project" value="UniProtKB-UniRule"/>
</dbReference>
<dbReference type="GO" id="GO:0008270">
    <property type="term" value="F:zinc ion binding"/>
    <property type="evidence" value="ECO:0007669"/>
    <property type="project" value="UniProtKB-KW"/>
</dbReference>
<dbReference type="InterPro" id="IPR001878">
    <property type="entry name" value="Znf_CCHC"/>
</dbReference>
<dbReference type="Gene3D" id="4.10.60.10">
    <property type="entry name" value="Zinc finger, CCHC-type"/>
    <property type="match status" value="1"/>
</dbReference>
<evidence type="ECO:0000256" key="3">
    <source>
        <dbReference type="SAM" id="Coils"/>
    </source>
</evidence>
<keyword evidence="1" id="KW-0479">Metal-binding</keyword>
<evidence type="ECO:0000256" key="2">
    <source>
        <dbReference type="PROSITE-ProRule" id="PRU00176"/>
    </source>
</evidence>
<dbReference type="InterPro" id="IPR000504">
    <property type="entry name" value="RRM_dom"/>
</dbReference>
<evidence type="ECO:0000256" key="4">
    <source>
        <dbReference type="SAM" id="MobiDB-lite"/>
    </source>
</evidence>
<feature type="domain" description="CCHC-type" evidence="6">
    <location>
        <begin position="1467"/>
        <end position="1482"/>
    </location>
</feature>
<organism evidence="7 8">
    <name type="scientific">Physocladia obscura</name>
    <dbReference type="NCBI Taxonomy" id="109957"/>
    <lineage>
        <taxon>Eukaryota</taxon>
        <taxon>Fungi</taxon>
        <taxon>Fungi incertae sedis</taxon>
        <taxon>Chytridiomycota</taxon>
        <taxon>Chytridiomycota incertae sedis</taxon>
        <taxon>Chytridiomycetes</taxon>
        <taxon>Chytridiales</taxon>
        <taxon>Chytriomycetaceae</taxon>
        <taxon>Physocladia</taxon>
    </lineage>
</organism>
<dbReference type="Gene3D" id="3.30.70.330">
    <property type="match status" value="1"/>
</dbReference>
<protein>
    <submittedName>
        <fullName evidence="7">Uncharacterized protein</fullName>
    </submittedName>
</protein>
<keyword evidence="1" id="KW-0863">Zinc-finger</keyword>
<feature type="compositionally biased region" description="Low complexity" evidence="4">
    <location>
        <begin position="823"/>
        <end position="839"/>
    </location>
</feature>
<keyword evidence="1" id="KW-0862">Zinc</keyword>
<dbReference type="Proteomes" id="UP001211907">
    <property type="component" value="Unassembled WGS sequence"/>
</dbReference>
<comment type="caution">
    <text evidence="7">The sequence shown here is derived from an EMBL/GenBank/DDBJ whole genome shotgun (WGS) entry which is preliminary data.</text>
</comment>
<dbReference type="PROSITE" id="PS50158">
    <property type="entry name" value="ZF_CCHC"/>
    <property type="match status" value="1"/>
</dbReference>
<feature type="compositionally biased region" description="Low complexity" evidence="4">
    <location>
        <begin position="445"/>
        <end position="455"/>
    </location>
</feature>
<feature type="region of interest" description="Disordered" evidence="4">
    <location>
        <begin position="156"/>
        <end position="176"/>
    </location>
</feature>
<accession>A0AAD5T9A4</accession>
<evidence type="ECO:0000259" key="6">
    <source>
        <dbReference type="PROSITE" id="PS50158"/>
    </source>
</evidence>
<dbReference type="SUPFAM" id="SSF57756">
    <property type="entry name" value="Retrovirus zinc finger-like domains"/>
    <property type="match status" value="1"/>
</dbReference>
<dbReference type="SMART" id="SM00360">
    <property type="entry name" value="RRM"/>
    <property type="match status" value="1"/>
</dbReference>
<evidence type="ECO:0000313" key="8">
    <source>
        <dbReference type="Proteomes" id="UP001211907"/>
    </source>
</evidence>
<evidence type="ECO:0000313" key="7">
    <source>
        <dbReference type="EMBL" id="KAJ3140908.1"/>
    </source>
</evidence>
<dbReference type="SMART" id="SM00343">
    <property type="entry name" value="ZnF_C2HC"/>
    <property type="match status" value="1"/>
</dbReference>
<keyword evidence="3" id="KW-0175">Coiled coil</keyword>
<dbReference type="InterPro" id="IPR050907">
    <property type="entry name" value="SRSF"/>
</dbReference>
<dbReference type="InterPro" id="IPR035979">
    <property type="entry name" value="RBD_domain_sf"/>
</dbReference>
<evidence type="ECO:0000259" key="5">
    <source>
        <dbReference type="PROSITE" id="PS50102"/>
    </source>
</evidence>
<feature type="region of interest" description="Disordered" evidence="4">
    <location>
        <begin position="445"/>
        <end position="476"/>
    </location>
</feature>
<dbReference type="Pfam" id="PF00076">
    <property type="entry name" value="RRM_1"/>
    <property type="match status" value="1"/>
</dbReference>
<keyword evidence="2" id="KW-0694">RNA-binding</keyword>
<feature type="compositionally biased region" description="Low complexity" evidence="4">
    <location>
        <begin position="165"/>
        <end position="176"/>
    </location>
</feature>
<feature type="region of interest" description="Disordered" evidence="4">
    <location>
        <begin position="818"/>
        <end position="839"/>
    </location>
</feature>
<dbReference type="PANTHER" id="PTHR23147">
    <property type="entry name" value="SERINE/ARGININE RICH SPLICING FACTOR"/>
    <property type="match status" value="1"/>
</dbReference>
<name>A0AAD5T9A4_9FUNG</name>